<keyword evidence="1" id="KW-0732">Signal</keyword>
<feature type="domain" description="DUF2059" evidence="2">
    <location>
        <begin position="80"/>
        <end position="138"/>
    </location>
</feature>
<evidence type="ECO:0000313" key="4">
    <source>
        <dbReference type="Proteomes" id="UP000195772"/>
    </source>
</evidence>
<gene>
    <name evidence="3" type="ORF">B5G41_07675</name>
</gene>
<dbReference type="EMBL" id="NFHB01000004">
    <property type="protein sequence ID" value="OUN03558.1"/>
    <property type="molecule type" value="Genomic_DNA"/>
</dbReference>
<dbReference type="Proteomes" id="UP000195772">
    <property type="component" value="Unassembled WGS sequence"/>
</dbReference>
<feature type="chain" id="PRO_5012756899" description="DUF2059 domain-containing protein" evidence="1">
    <location>
        <begin position="22"/>
        <end position="149"/>
    </location>
</feature>
<dbReference type="RefSeq" id="WP_087402170.1">
    <property type="nucleotide sequence ID" value="NZ_NFHB01000004.1"/>
</dbReference>
<dbReference type="AlphaFoldDB" id="A0A1Y3QZ47"/>
<comment type="caution">
    <text evidence="3">The sequence shown here is derived from an EMBL/GenBank/DDBJ whole genome shotgun (WGS) entry which is preliminary data.</text>
</comment>
<dbReference type="OrthoDB" id="1143459at2"/>
<evidence type="ECO:0000259" key="2">
    <source>
        <dbReference type="Pfam" id="PF09832"/>
    </source>
</evidence>
<dbReference type="Pfam" id="PF09832">
    <property type="entry name" value="DUF2059"/>
    <property type="match status" value="1"/>
</dbReference>
<feature type="signal peptide" evidence="1">
    <location>
        <begin position="1"/>
        <end position="21"/>
    </location>
</feature>
<sequence length="149" mass="16473">MKKILCLAMCAVFAAALPVRAQSDEYRDAVAEMMELTGALRNADVVVTQMIGYLKTSAPSVSEAVWEKIISKFNEKMRARMVDIYVPIYSKYLTLADLRELNALYAKPVMRKAVGATPAIMQEGMSAGAALGQEIMTELQRELQAEGYE</sequence>
<evidence type="ECO:0000313" key="3">
    <source>
        <dbReference type="EMBL" id="OUN03558.1"/>
    </source>
</evidence>
<dbReference type="InterPro" id="IPR018637">
    <property type="entry name" value="DUF2059"/>
</dbReference>
<protein>
    <recommendedName>
        <fullName evidence="2">DUF2059 domain-containing protein</fullName>
    </recommendedName>
</protein>
<organism evidence="3 4">
    <name type="scientific">Alistipes onderdonkii</name>
    <dbReference type="NCBI Taxonomy" id="328813"/>
    <lineage>
        <taxon>Bacteria</taxon>
        <taxon>Pseudomonadati</taxon>
        <taxon>Bacteroidota</taxon>
        <taxon>Bacteroidia</taxon>
        <taxon>Bacteroidales</taxon>
        <taxon>Rikenellaceae</taxon>
        <taxon>Alistipes</taxon>
    </lineage>
</organism>
<dbReference type="eggNOG" id="COG3184">
    <property type="taxonomic scope" value="Bacteria"/>
</dbReference>
<name>A0A1Y3QZ47_9BACT</name>
<proteinExistence type="predicted"/>
<reference evidence="4" key="1">
    <citation type="submission" date="2017-04" db="EMBL/GenBank/DDBJ databases">
        <title>Function of individual gut microbiota members based on whole genome sequencing of pure cultures obtained from chicken caecum.</title>
        <authorList>
            <person name="Medvecky M."/>
            <person name="Cejkova D."/>
            <person name="Polansky O."/>
            <person name="Karasova D."/>
            <person name="Kubasova T."/>
            <person name="Cizek A."/>
            <person name="Rychlik I."/>
        </authorList>
    </citation>
    <scope>NUCLEOTIDE SEQUENCE [LARGE SCALE GENOMIC DNA]</scope>
    <source>
        <strain evidence="4">An90</strain>
    </source>
</reference>
<accession>A0A1Y3QZ47</accession>
<evidence type="ECO:0000256" key="1">
    <source>
        <dbReference type="SAM" id="SignalP"/>
    </source>
</evidence>